<name>A0A955I9C9_9BACT</name>
<gene>
    <name evidence="1" type="ORF">KC675_03805</name>
</gene>
<protein>
    <submittedName>
        <fullName evidence="1">Uncharacterized protein</fullName>
    </submittedName>
</protein>
<evidence type="ECO:0000313" key="1">
    <source>
        <dbReference type="EMBL" id="MCA9380274.1"/>
    </source>
</evidence>
<accession>A0A955I9C9</accession>
<dbReference type="AlphaFoldDB" id="A0A955I9C9"/>
<dbReference type="EMBL" id="JAGQLL010000044">
    <property type="protein sequence ID" value="MCA9380274.1"/>
    <property type="molecule type" value="Genomic_DNA"/>
</dbReference>
<dbReference type="Proteomes" id="UP000745577">
    <property type="component" value="Unassembled WGS sequence"/>
</dbReference>
<organism evidence="1 2">
    <name type="scientific">Candidatus Dojkabacteria bacterium</name>
    <dbReference type="NCBI Taxonomy" id="2099670"/>
    <lineage>
        <taxon>Bacteria</taxon>
        <taxon>Candidatus Dojkabacteria</taxon>
    </lineage>
</organism>
<proteinExistence type="predicted"/>
<comment type="caution">
    <text evidence="1">The sequence shown here is derived from an EMBL/GenBank/DDBJ whole genome shotgun (WGS) entry which is preliminary data.</text>
</comment>
<reference evidence="1" key="1">
    <citation type="submission" date="2020-04" db="EMBL/GenBank/DDBJ databases">
        <authorList>
            <person name="Zhang T."/>
        </authorList>
    </citation>
    <scope>NUCLEOTIDE SEQUENCE</scope>
    <source>
        <strain evidence="1">HKST-UBA15</strain>
    </source>
</reference>
<evidence type="ECO:0000313" key="2">
    <source>
        <dbReference type="Proteomes" id="UP000745577"/>
    </source>
</evidence>
<sequence length="166" mass="19194">MDKKTQKKYHKLSYKRVRNITGTRFDFLFVIDGFESIDMFEITGLKASSMKDGVYPIIICRCEMMGCGGIYITTHIQGEDIIWERFWDGQSCEFTDDEEVLPEYTIGSQYGEGGEHLVITAPMRFKLKEYTELAAELLKESDKSDKNKAQFKENLERYLSGDVLIP</sequence>
<reference evidence="1" key="2">
    <citation type="journal article" date="2021" name="Microbiome">
        <title>Successional dynamics and alternative stable states in a saline activated sludge microbial community over 9 years.</title>
        <authorList>
            <person name="Wang Y."/>
            <person name="Ye J."/>
            <person name="Ju F."/>
            <person name="Liu L."/>
            <person name="Boyd J.A."/>
            <person name="Deng Y."/>
            <person name="Parks D.H."/>
            <person name="Jiang X."/>
            <person name="Yin X."/>
            <person name="Woodcroft B.J."/>
            <person name="Tyson G.W."/>
            <person name="Hugenholtz P."/>
            <person name="Polz M.F."/>
            <person name="Zhang T."/>
        </authorList>
    </citation>
    <scope>NUCLEOTIDE SEQUENCE</scope>
    <source>
        <strain evidence="1">HKST-UBA15</strain>
    </source>
</reference>